<dbReference type="AlphaFoldDB" id="A0A7G6SMS5"/>
<accession>A0A7G6SMS5</accession>
<evidence type="ECO:0000313" key="1">
    <source>
        <dbReference type="EMBL" id="QND55807.1"/>
    </source>
</evidence>
<protein>
    <submittedName>
        <fullName evidence="1">ATP-binding protein</fullName>
    </submittedName>
</protein>
<name>A0A7G6SMS5_9HYPH</name>
<keyword evidence="1" id="KW-0547">Nucleotide-binding</keyword>
<organism evidence="1 2">
    <name type="scientific">Mesorhizobium huakuii</name>
    <dbReference type="NCBI Taxonomy" id="28104"/>
    <lineage>
        <taxon>Bacteria</taxon>
        <taxon>Pseudomonadati</taxon>
        <taxon>Pseudomonadota</taxon>
        <taxon>Alphaproteobacteria</taxon>
        <taxon>Hyphomicrobiales</taxon>
        <taxon>Phyllobacteriaceae</taxon>
        <taxon>Mesorhizobium</taxon>
    </lineage>
</organism>
<dbReference type="InterPro" id="IPR027417">
    <property type="entry name" value="P-loop_NTPase"/>
</dbReference>
<evidence type="ECO:0000313" key="2">
    <source>
        <dbReference type="Proteomes" id="UP000515465"/>
    </source>
</evidence>
<dbReference type="RefSeq" id="WP_183461479.1">
    <property type="nucleotide sequence ID" value="NZ_CP050296.1"/>
</dbReference>
<dbReference type="Gene3D" id="3.40.50.300">
    <property type="entry name" value="P-loop containing nucleotide triphosphate hydrolases"/>
    <property type="match status" value="1"/>
</dbReference>
<keyword evidence="1" id="KW-0067">ATP-binding</keyword>
<dbReference type="SUPFAM" id="SSF52540">
    <property type="entry name" value="P-loop containing nucleoside triphosphate hydrolases"/>
    <property type="match status" value="1"/>
</dbReference>
<proteinExistence type="predicted"/>
<dbReference type="EMBL" id="CP050296">
    <property type="protein sequence ID" value="QND55807.1"/>
    <property type="molecule type" value="Genomic_DNA"/>
</dbReference>
<gene>
    <name evidence="1" type="ORF">HB778_03415</name>
</gene>
<dbReference type="Proteomes" id="UP000515465">
    <property type="component" value="Chromosome"/>
</dbReference>
<reference evidence="2" key="1">
    <citation type="journal article" date="2020" name="Mol. Plant Microbe">
        <title>Rhizobial microsymbionts of the narrowly endemic Oxytropis species growing in Kamchatka are characterized by significant genetic diversity and possess a set of genes that are associated with T3SS and T6SS secretion systems and can affect the development of symbiosis.</title>
        <authorList>
            <person name="Safronova V."/>
            <person name="Guro P."/>
            <person name="Sazanova A."/>
            <person name="Kuznetsova I."/>
            <person name="Belimov A."/>
            <person name="Yakubov V."/>
            <person name="Chirak E."/>
            <person name="Afonin A."/>
            <person name="Gogolev Y."/>
            <person name="Andronov E."/>
            <person name="Tikhonovich I."/>
        </authorList>
    </citation>
    <scope>NUCLEOTIDE SEQUENCE [LARGE SCALE GENOMIC DNA]</scope>
    <source>
        <strain evidence="2">583</strain>
    </source>
</reference>
<sequence>MKNKRAAKAATRSPSAAHVIAGFRYQLLQSVSALLGLRGDEELLLEISEDFTIVAGYAATDVQVKNSQATKGPRPFSLQSPEVAAVLGRYWDLSREGTINRRLVFLARGGAAIERGFDFPGNLSGLAYWRAAAMDSDTQPLRAALSAILAGTPLGEWVAAGPSDAELRSRLLHRVQWELESISAEQLTTQLRDQIGELFYARNLPIIAASQALKSLMDLAFETAAKPRAQDRRLTQFDLVKAMEEAAAAILLGQQMAPSLQASEGIGQSVLVSELGGVWPFTAQRAGIIDNLLRATSGQPLIWIHGANGVGKSTLARLVGQRIGGRWLELDLRPVQKDAAGSTAAWRELTRMIALTAPADGIIVDDFDDDASRALRSRLTALARLLGSRGARLVVTSHRVPSPALLLECGTSTTASIQAPYFSEADVVELVSAAPSPAKDMIAPWSIFIRLSTRGGHPLLAAAKVSSLRARGWPDTALVEDIIGEPSDAIKLSRDEARRALLEDLSELDQARSLDAGSLLRRIACVFDRVEDGLIRQLALAGPSLLNGGDALAVLRGTWLEAMPGGDELCCNLGDEADQAALCGFSSMTSIPSWNVAPAMSLGN</sequence>
<dbReference type="GO" id="GO:0005524">
    <property type="term" value="F:ATP binding"/>
    <property type="evidence" value="ECO:0007669"/>
    <property type="project" value="UniProtKB-KW"/>
</dbReference>